<reference evidence="4 6" key="3">
    <citation type="submission" date="2016-10" db="EMBL/GenBank/DDBJ databases">
        <authorList>
            <person name="de Groot N.N."/>
        </authorList>
    </citation>
    <scope>NUCLEOTIDE SEQUENCE [LARGE SCALE GENOMIC DNA]</scope>
    <source>
        <strain evidence="4 6">CGMCC 1.6117</strain>
    </source>
</reference>
<evidence type="ECO:0000313" key="6">
    <source>
        <dbReference type="Proteomes" id="UP000182312"/>
    </source>
</evidence>
<evidence type="ECO:0000313" key="4">
    <source>
        <dbReference type="EMBL" id="SFA53158.1"/>
    </source>
</evidence>
<reference evidence="3 5" key="2">
    <citation type="submission" date="2014-10" db="EMBL/GenBank/DDBJ databases">
        <title>Paracoccus sanguinis sp. nov., isolated from clinical specimens of New York State patients.</title>
        <authorList>
            <person name="Mingle L.A."/>
            <person name="Cole J.A."/>
            <person name="Lapierre P."/>
            <person name="Musser K.A."/>
        </authorList>
    </citation>
    <scope>NUCLEOTIDE SEQUENCE [LARGE SCALE GENOMIC DNA]</scope>
    <source>
        <strain evidence="3 5">JCM 14014</strain>
    </source>
</reference>
<feature type="transmembrane region" description="Helical" evidence="1">
    <location>
        <begin position="115"/>
        <end position="136"/>
    </location>
</feature>
<evidence type="ECO:0000313" key="3">
    <source>
        <dbReference type="EMBL" id="KGJ03076.1"/>
    </source>
</evidence>
<keyword evidence="5" id="KW-1185">Reference proteome</keyword>
<dbReference type="EMBL" id="JRKN01000026">
    <property type="protein sequence ID" value="KGJ03076.1"/>
    <property type="molecule type" value="Genomic_DNA"/>
</dbReference>
<dbReference type="Proteomes" id="UP000182312">
    <property type="component" value="Unassembled WGS sequence"/>
</dbReference>
<feature type="domain" description="DUF1468" evidence="2">
    <location>
        <begin position="8"/>
        <end position="141"/>
    </location>
</feature>
<protein>
    <submittedName>
        <fullName evidence="4">Putative tricarboxylic transport membrane protein</fullName>
    </submittedName>
</protein>
<feature type="transmembrane region" description="Helical" evidence="1">
    <location>
        <begin position="71"/>
        <end position="103"/>
    </location>
</feature>
<keyword evidence="1" id="KW-0812">Transmembrane</keyword>
<evidence type="ECO:0000256" key="1">
    <source>
        <dbReference type="SAM" id="Phobius"/>
    </source>
</evidence>
<dbReference type="Proteomes" id="UP000029846">
    <property type="component" value="Unassembled WGS sequence"/>
</dbReference>
<dbReference type="AlphaFoldDB" id="A0A099EYM1"/>
<sequence length="141" mass="15338">MLGSVDRLSGAFLLVFGLALYFYIVPNFAEQMDEVSLSPDALPKLYSLGIALGGLLMVLRPAEQEAPEPRLLLRVALFVAILFAALYAISWIGFVVVAPLLALTLMLMVGEHRPLWLAIGVVVIPALIWLLVTQLLGRALP</sequence>
<dbReference type="OrthoDB" id="7860650at2"/>
<dbReference type="Pfam" id="PF07331">
    <property type="entry name" value="TctB"/>
    <property type="match status" value="1"/>
</dbReference>
<organism evidence="3 5">
    <name type="scientific">Paracoccus halophilus</name>
    <dbReference type="NCBI Taxonomy" id="376733"/>
    <lineage>
        <taxon>Bacteria</taxon>
        <taxon>Pseudomonadati</taxon>
        <taxon>Pseudomonadota</taxon>
        <taxon>Alphaproteobacteria</taxon>
        <taxon>Rhodobacterales</taxon>
        <taxon>Paracoccaceae</taxon>
        <taxon>Paracoccus</taxon>
    </lineage>
</organism>
<dbReference type="STRING" id="376733.SAMN04487972_11097"/>
<evidence type="ECO:0000259" key="2">
    <source>
        <dbReference type="Pfam" id="PF07331"/>
    </source>
</evidence>
<feature type="transmembrane region" description="Helical" evidence="1">
    <location>
        <begin position="41"/>
        <end position="59"/>
    </location>
</feature>
<proteinExistence type="predicted"/>
<gene>
    <name evidence="3" type="ORF">IT41_15285</name>
    <name evidence="4" type="ORF">SAMN04487972_11097</name>
</gene>
<keyword evidence="1" id="KW-0472">Membrane</keyword>
<keyword evidence="1" id="KW-1133">Transmembrane helix</keyword>
<name>A0A099EYM1_9RHOB</name>
<dbReference type="eggNOG" id="ENOG5032RM5">
    <property type="taxonomic scope" value="Bacteria"/>
</dbReference>
<dbReference type="RefSeq" id="WP_036742802.1">
    <property type="nucleotide sequence ID" value="NZ_FOJO01000010.1"/>
</dbReference>
<dbReference type="InterPro" id="IPR009936">
    <property type="entry name" value="DUF1468"/>
</dbReference>
<dbReference type="EMBL" id="FOJO01000010">
    <property type="protein sequence ID" value="SFA53158.1"/>
    <property type="molecule type" value="Genomic_DNA"/>
</dbReference>
<evidence type="ECO:0000313" key="5">
    <source>
        <dbReference type="Proteomes" id="UP000029846"/>
    </source>
</evidence>
<feature type="transmembrane region" description="Helical" evidence="1">
    <location>
        <begin position="12"/>
        <end position="29"/>
    </location>
</feature>
<accession>A0A099EYM1</accession>
<reference evidence="3 5" key="1">
    <citation type="submission" date="2014-09" db="EMBL/GenBank/DDBJ databases">
        <authorList>
            <person name="McGinnis J.M."/>
            <person name="Wolfgang W.J."/>
        </authorList>
    </citation>
    <scope>NUCLEOTIDE SEQUENCE [LARGE SCALE GENOMIC DNA]</scope>
    <source>
        <strain evidence="3 5">JCM 14014</strain>
    </source>
</reference>